<evidence type="ECO:0000259" key="2">
    <source>
        <dbReference type="SMART" id="SM00833"/>
    </source>
</evidence>
<dbReference type="InterPro" id="IPR003495">
    <property type="entry name" value="CobW/HypB/UreG_nucleotide-bd"/>
</dbReference>
<name>A0A222FIR6_9GAMM</name>
<protein>
    <submittedName>
        <fullName evidence="3">GTP-binding protein</fullName>
    </submittedName>
</protein>
<dbReference type="GO" id="GO:0005737">
    <property type="term" value="C:cytoplasm"/>
    <property type="evidence" value="ECO:0007669"/>
    <property type="project" value="TreeGrafter"/>
</dbReference>
<sequence>MARVRTHLITGFLGVGKTTAILHLLQHKPADEKWAVLVNEFGEVGVDGAILAGQGAVVREVPGGCLCCVSGLPFQMGLNWLISREQPDVLLIEPTGLGHPRQVLETLRNEHYQDVLELGANVCLVDPRHLSQPRYLEHQAFIDQLQLADVVVANKTDFATDADRQCFDDFIARSQPAKAASEWLTHGQLEPQLLLLPVDADRLAIHPHAHAHESPATDVQAPLALAPGEPWRRFSNQGQGHFSVGWLFNEQQQFSLDGLRDWVAQLDVVRLKALLLTDQGPMVINMRDGIASEMPTRALDESRLEIIADQPLDEAQLEQQLLALIGHRQ</sequence>
<evidence type="ECO:0000256" key="1">
    <source>
        <dbReference type="ARBA" id="ARBA00045658"/>
    </source>
</evidence>
<organism evidence="3 4">
    <name type="scientific">Bacterioplanes sanyensis</name>
    <dbReference type="NCBI Taxonomy" id="1249553"/>
    <lineage>
        <taxon>Bacteria</taxon>
        <taxon>Pseudomonadati</taxon>
        <taxon>Pseudomonadota</taxon>
        <taxon>Gammaproteobacteria</taxon>
        <taxon>Oceanospirillales</taxon>
        <taxon>Oceanospirillaceae</taxon>
        <taxon>Bacterioplanes</taxon>
    </lineage>
</organism>
<dbReference type="SUPFAM" id="SSF52540">
    <property type="entry name" value="P-loop containing nucleoside triphosphate hydrolases"/>
    <property type="match status" value="1"/>
</dbReference>
<feature type="domain" description="CobW C-terminal" evidence="2">
    <location>
        <begin position="243"/>
        <end position="325"/>
    </location>
</feature>
<proteinExistence type="predicted"/>
<dbReference type="OrthoDB" id="9808822at2"/>
<dbReference type="InterPro" id="IPR051316">
    <property type="entry name" value="Zinc-reg_GTPase_activator"/>
</dbReference>
<dbReference type="CDD" id="cd03112">
    <property type="entry name" value="CobW-like"/>
    <property type="match status" value="1"/>
</dbReference>
<dbReference type="AlphaFoldDB" id="A0A222FIR6"/>
<evidence type="ECO:0000313" key="4">
    <source>
        <dbReference type="Proteomes" id="UP000202440"/>
    </source>
</evidence>
<comment type="function">
    <text evidence="1">Zinc chaperone that directly transfers zinc cofactor to target proteins, thereby activating them. Zinc is transferred from the CXCC motif in the GTPase domain to the zinc binding site in target proteins in a process requiring GTP hydrolysis.</text>
</comment>
<gene>
    <name evidence="3" type="ORF">CHH28_06285</name>
</gene>
<dbReference type="Pfam" id="PF02492">
    <property type="entry name" value="cobW"/>
    <property type="match status" value="1"/>
</dbReference>
<dbReference type="EMBL" id="CP022530">
    <property type="protein sequence ID" value="ASP38311.1"/>
    <property type="molecule type" value="Genomic_DNA"/>
</dbReference>
<dbReference type="RefSeq" id="WP_094059509.1">
    <property type="nucleotide sequence ID" value="NZ_CP022530.1"/>
</dbReference>
<dbReference type="InterPro" id="IPR011629">
    <property type="entry name" value="CobW-like_C"/>
</dbReference>
<dbReference type="Gene3D" id="3.40.50.300">
    <property type="entry name" value="P-loop containing nucleotide triphosphate hydrolases"/>
    <property type="match status" value="1"/>
</dbReference>
<reference evidence="3 4" key="1">
    <citation type="submission" date="2017-07" db="EMBL/GenBank/DDBJ databases">
        <title>Annotated genome sequence of Bacterioplanes sanyensis isolated from Red Sea.</title>
        <authorList>
            <person name="Rehman Z.U."/>
        </authorList>
    </citation>
    <scope>NUCLEOTIDE SEQUENCE [LARGE SCALE GENOMIC DNA]</scope>
    <source>
        <strain evidence="3 4">NV9</strain>
    </source>
</reference>
<dbReference type="KEGG" id="bsan:CHH28_06285"/>
<accession>A0A222FIR6</accession>
<dbReference type="PANTHER" id="PTHR13748">
    <property type="entry name" value="COBW-RELATED"/>
    <property type="match status" value="1"/>
</dbReference>
<keyword evidence="4" id="KW-1185">Reference proteome</keyword>
<dbReference type="PANTHER" id="PTHR13748:SF46">
    <property type="entry name" value="ZINC CHAPERONE YEIR"/>
    <property type="match status" value="1"/>
</dbReference>
<evidence type="ECO:0000313" key="3">
    <source>
        <dbReference type="EMBL" id="ASP38311.1"/>
    </source>
</evidence>
<dbReference type="InterPro" id="IPR027417">
    <property type="entry name" value="P-loop_NTPase"/>
</dbReference>
<dbReference type="SMART" id="SM00833">
    <property type="entry name" value="CobW_C"/>
    <property type="match status" value="1"/>
</dbReference>
<dbReference type="Proteomes" id="UP000202440">
    <property type="component" value="Chromosome"/>
</dbReference>